<dbReference type="EMBL" id="CP097510">
    <property type="protein sequence ID" value="URE25887.1"/>
    <property type="molecule type" value="Genomic_DNA"/>
</dbReference>
<evidence type="ECO:0000256" key="2">
    <source>
        <dbReference type="ARBA" id="ARBA00022516"/>
    </source>
</evidence>
<dbReference type="Pfam" id="PF03015">
    <property type="entry name" value="Sterile"/>
    <property type="match status" value="1"/>
</dbReference>
<evidence type="ECO:0000313" key="8">
    <source>
        <dbReference type="EMBL" id="URE25887.1"/>
    </source>
</evidence>
<keyword evidence="9" id="KW-1185">Reference proteome</keyword>
<dbReference type="OrthoDB" id="429813at2759"/>
<comment type="function">
    <text evidence="4">Catalyzes the reduction of fatty acyl-CoA to fatty alcohols.</text>
</comment>
<feature type="coiled-coil region" evidence="5">
    <location>
        <begin position="228"/>
        <end position="255"/>
    </location>
</feature>
<evidence type="ECO:0000256" key="1">
    <source>
        <dbReference type="ARBA" id="ARBA00005928"/>
    </source>
</evidence>
<dbReference type="InterPro" id="IPR026055">
    <property type="entry name" value="FAR"/>
</dbReference>
<reference evidence="8" key="1">
    <citation type="submission" date="2022-05" db="EMBL/GenBank/DDBJ databases">
        <title>The Musa troglodytarum L. genome provides insights into the mechanism of non-climacteric behaviour and enrichment of carotenoids.</title>
        <authorList>
            <person name="Wang J."/>
        </authorList>
    </citation>
    <scope>NUCLEOTIDE SEQUENCE</scope>
    <source>
        <tissue evidence="8">Leaf</tissue>
    </source>
</reference>
<dbReference type="AlphaFoldDB" id="A0A9E7H9D2"/>
<evidence type="ECO:0000259" key="6">
    <source>
        <dbReference type="Pfam" id="PF03015"/>
    </source>
</evidence>
<dbReference type="GO" id="GO:0102965">
    <property type="term" value="F:alcohol-forming long-chain fatty acyl-CoA reductase activity"/>
    <property type="evidence" value="ECO:0007669"/>
    <property type="project" value="UniProtKB-EC"/>
</dbReference>
<proteinExistence type="inferred from homology"/>
<keyword evidence="2 4" id="KW-0444">Lipid biosynthesis</keyword>
<accession>A0A9E7H9D2</accession>
<gene>
    <name evidence="8" type="ORF">MUK42_03634</name>
</gene>
<sequence>MPLVVRVTHQLRRLIPSVATYSIPSLSLSLSVSEDKSSDMESSRIVEFLKDKSILITGSTGFLAKIFVEKVLRVQPEVKRLFLLVRAADAASANQRVQTEILEKDLFKVLRDKHGDGFHPFVASKLFPVAGDIVREDLGIQDSNLREKLWKEVGIVVNVAATTSFDDRYDVALGINALGAKHILEFARRCVRLEMLLHVSTAYVAGEQSGLILEKKFLMGETLKGGSYLDIEAELRLVDKKKRELRAEYATEEVEKLAMKRLGMMRARHFGWPNTYVCTKAMGEMLLGHLRGDLPLVILRPTIITSVHRDPLPGWIEGTRTIDSVIMGYVKGKIACMFGDLDIVADVVRTRGHGGERDDGDHGGSLESAVGVHLPHGLLREKSDDVLHSGAECVTLLPREPSRGKDGRIIKTRRVPVFRNMTRFRLYMALRYKLPLGVLHLINLLSCGRFARGYNELNRKYKFVMHLVDLYEPYAYFRGCFDDLNMERLRMAMKKDDAEAWMFDFDPKHVDWDDYFYRIHVPGVLKYAFK</sequence>
<dbReference type="EC" id="1.2.1.84" evidence="4"/>
<keyword evidence="4" id="KW-0560">Oxidoreductase</keyword>
<comment type="catalytic activity">
    <reaction evidence="4">
        <text>a long-chain fatty acyl-CoA + 2 NADPH + 2 H(+) = a long-chain primary fatty alcohol + 2 NADP(+) + CoA</text>
        <dbReference type="Rhea" id="RHEA:52716"/>
        <dbReference type="ChEBI" id="CHEBI:15378"/>
        <dbReference type="ChEBI" id="CHEBI:57287"/>
        <dbReference type="ChEBI" id="CHEBI:57783"/>
        <dbReference type="ChEBI" id="CHEBI:58349"/>
        <dbReference type="ChEBI" id="CHEBI:77396"/>
        <dbReference type="ChEBI" id="CHEBI:83139"/>
        <dbReference type="EC" id="1.2.1.84"/>
    </reaction>
</comment>
<feature type="domain" description="Thioester reductase (TE)" evidence="7">
    <location>
        <begin position="56"/>
        <end position="348"/>
    </location>
</feature>
<evidence type="ECO:0000256" key="5">
    <source>
        <dbReference type="SAM" id="Coils"/>
    </source>
</evidence>
<dbReference type="InterPro" id="IPR013120">
    <property type="entry name" value="FAR_NAD-bd"/>
</dbReference>
<keyword evidence="4" id="KW-0521">NADP</keyword>
<evidence type="ECO:0000259" key="7">
    <source>
        <dbReference type="Pfam" id="PF07993"/>
    </source>
</evidence>
<evidence type="ECO:0000256" key="3">
    <source>
        <dbReference type="ARBA" id="ARBA00023098"/>
    </source>
</evidence>
<dbReference type="SUPFAM" id="SSF51735">
    <property type="entry name" value="NAD(P)-binding Rossmann-fold domains"/>
    <property type="match status" value="1"/>
</dbReference>
<dbReference type="PANTHER" id="PTHR11011">
    <property type="entry name" value="MALE STERILITY PROTEIN 2-RELATED"/>
    <property type="match status" value="1"/>
</dbReference>
<feature type="domain" description="Fatty acyl-CoA reductase C-terminal" evidence="6">
    <location>
        <begin position="432"/>
        <end position="530"/>
    </location>
</feature>
<evidence type="ECO:0000256" key="4">
    <source>
        <dbReference type="RuleBase" id="RU363097"/>
    </source>
</evidence>
<evidence type="ECO:0000313" key="9">
    <source>
        <dbReference type="Proteomes" id="UP001055439"/>
    </source>
</evidence>
<dbReference type="GO" id="GO:0080019">
    <property type="term" value="F:alcohol-forming very long-chain fatty acyl-CoA reductase activity"/>
    <property type="evidence" value="ECO:0007669"/>
    <property type="project" value="InterPro"/>
</dbReference>
<dbReference type="Proteomes" id="UP001055439">
    <property type="component" value="Chromosome 8"/>
</dbReference>
<name>A0A9E7H9D2_9LILI</name>
<dbReference type="CDD" id="cd09071">
    <property type="entry name" value="FAR_C"/>
    <property type="match status" value="1"/>
</dbReference>
<dbReference type="CDD" id="cd05236">
    <property type="entry name" value="FAR-N_SDR_e"/>
    <property type="match status" value="1"/>
</dbReference>
<comment type="similarity">
    <text evidence="1 4">Belongs to the fatty acyl-CoA reductase family.</text>
</comment>
<dbReference type="InterPro" id="IPR033640">
    <property type="entry name" value="FAR_C"/>
</dbReference>
<organism evidence="8 9">
    <name type="scientific">Musa troglodytarum</name>
    <name type="common">fe'i banana</name>
    <dbReference type="NCBI Taxonomy" id="320322"/>
    <lineage>
        <taxon>Eukaryota</taxon>
        <taxon>Viridiplantae</taxon>
        <taxon>Streptophyta</taxon>
        <taxon>Embryophyta</taxon>
        <taxon>Tracheophyta</taxon>
        <taxon>Spermatophyta</taxon>
        <taxon>Magnoliopsida</taxon>
        <taxon>Liliopsida</taxon>
        <taxon>Zingiberales</taxon>
        <taxon>Musaceae</taxon>
        <taxon>Musa</taxon>
    </lineage>
</organism>
<keyword evidence="3 4" id="KW-0443">Lipid metabolism</keyword>
<dbReference type="GO" id="GO:0035336">
    <property type="term" value="P:long-chain fatty-acyl-CoA metabolic process"/>
    <property type="evidence" value="ECO:0007669"/>
    <property type="project" value="TreeGrafter"/>
</dbReference>
<dbReference type="GO" id="GO:0010345">
    <property type="term" value="P:suberin biosynthetic process"/>
    <property type="evidence" value="ECO:0007669"/>
    <property type="project" value="TreeGrafter"/>
</dbReference>
<protein>
    <recommendedName>
        <fullName evidence="4">Fatty acyl-CoA reductase</fullName>
        <ecNumber evidence="4">1.2.1.84</ecNumber>
    </recommendedName>
</protein>
<keyword evidence="5" id="KW-0175">Coiled coil</keyword>
<dbReference type="Pfam" id="PF07993">
    <property type="entry name" value="NAD_binding_4"/>
    <property type="match status" value="1"/>
</dbReference>
<dbReference type="InterPro" id="IPR036291">
    <property type="entry name" value="NAD(P)-bd_dom_sf"/>
</dbReference>
<dbReference type="Gene3D" id="3.40.50.720">
    <property type="entry name" value="NAD(P)-binding Rossmann-like Domain"/>
    <property type="match status" value="1"/>
</dbReference>
<dbReference type="PANTHER" id="PTHR11011:SF99">
    <property type="entry name" value="FATTY ACYL-COA REDUCTASE 3"/>
    <property type="match status" value="1"/>
</dbReference>